<feature type="transmembrane region" description="Helical" evidence="1">
    <location>
        <begin position="108"/>
        <end position="126"/>
    </location>
</feature>
<keyword evidence="1" id="KW-1133">Transmembrane helix</keyword>
<dbReference type="Pfam" id="PF09852">
    <property type="entry name" value="DUF2079"/>
    <property type="match status" value="1"/>
</dbReference>
<dbReference type="Proteomes" id="UP000034181">
    <property type="component" value="Unassembled WGS sequence"/>
</dbReference>
<dbReference type="InterPro" id="IPR018650">
    <property type="entry name" value="STSV1_Orf64"/>
</dbReference>
<feature type="transmembrane region" description="Helical" evidence="1">
    <location>
        <begin position="354"/>
        <end position="374"/>
    </location>
</feature>
<accession>A0A0G0KF74</accession>
<evidence type="ECO:0000256" key="1">
    <source>
        <dbReference type="SAM" id="Phobius"/>
    </source>
</evidence>
<organism evidence="2 3">
    <name type="scientific">Candidatus Woesebacteria bacterium GW2011_GWB1_38_5b</name>
    <dbReference type="NCBI Taxonomy" id="1618569"/>
    <lineage>
        <taxon>Bacteria</taxon>
        <taxon>Candidatus Woeseibacteriota</taxon>
    </lineage>
</organism>
<keyword evidence="1" id="KW-0472">Membrane</keyword>
<feature type="transmembrane region" description="Helical" evidence="1">
    <location>
        <begin position="20"/>
        <end position="42"/>
    </location>
</feature>
<protein>
    <recommendedName>
        <fullName evidence="4">DUF2079 domain-containing protein</fullName>
    </recommendedName>
</protein>
<gene>
    <name evidence="2" type="ORF">US96_C0040G0022</name>
</gene>
<evidence type="ECO:0008006" key="4">
    <source>
        <dbReference type="Google" id="ProtNLM"/>
    </source>
</evidence>
<comment type="caution">
    <text evidence="2">The sequence shown here is derived from an EMBL/GenBank/DDBJ whole genome shotgun (WGS) entry which is preliminary data.</text>
</comment>
<name>A0A0G0KF74_9BACT</name>
<feature type="transmembrane region" description="Helical" evidence="1">
    <location>
        <begin position="158"/>
        <end position="176"/>
    </location>
</feature>
<feature type="transmembrane region" description="Helical" evidence="1">
    <location>
        <begin position="288"/>
        <end position="305"/>
    </location>
</feature>
<reference evidence="2 3" key="1">
    <citation type="journal article" date="2015" name="Nature">
        <title>rRNA introns, odd ribosomes, and small enigmatic genomes across a large radiation of phyla.</title>
        <authorList>
            <person name="Brown C.T."/>
            <person name="Hug L.A."/>
            <person name="Thomas B.C."/>
            <person name="Sharon I."/>
            <person name="Castelle C.J."/>
            <person name="Singh A."/>
            <person name="Wilkins M.J."/>
            <person name="Williams K.H."/>
            <person name="Banfield J.F."/>
        </authorList>
    </citation>
    <scope>NUCLEOTIDE SEQUENCE [LARGE SCALE GENOMIC DNA]</scope>
</reference>
<feature type="transmembrane region" description="Helical" evidence="1">
    <location>
        <begin position="183"/>
        <end position="210"/>
    </location>
</feature>
<sequence>MTSKNSSFVSLKFSKLKKYWQEVALTFFAIFYFIYFTAASFLRYENFFTGRFDLGNMAQTVWNTAHGNIFRLTDPNGVEEISRLSIHSDFILILLSPLYLIWEDPRTLLLVQTLILTFGGVFVFLISRSVLKNKTISLVFALCFYLNPLVNWTNLYDFHAVTLATTFLLAAFYFILRKNWILTVIFLILAGFSKEQVWIINALFGLYLIFFQKQKFLGFFIFTISFFIFYILFWVAIPNAAQGQHFALSFLSEYGGTPHEVIKSIILNPLMVINTVFAPDRVEYLRQLFLPLGFLSFIAFPFLVFSTPDLSINLLSGFSPMHQIYYQYSATITPFIFISAIYAVYFIRKFVPDVPIHLFSVLILITTLVSAYNFGPTLLAKDPNDAMFRNQLTIRGGVQKYIDSVPPDLKISSSNNLGAHLSHRRYIYVLPEGINEADKILILMRPSSNQKEKDVLNFLLENRQFELEYSLENFYVFKRIIP</sequence>
<feature type="transmembrane region" description="Helical" evidence="1">
    <location>
        <begin position="216"/>
        <end position="237"/>
    </location>
</feature>
<proteinExistence type="predicted"/>
<feature type="transmembrane region" description="Helical" evidence="1">
    <location>
        <begin position="325"/>
        <end position="347"/>
    </location>
</feature>
<dbReference type="EMBL" id="LBUZ01000040">
    <property type="protein sequence ID" value="KKQ74130.1"/>
    <property type="molecule type" value="Genomic_DNA"/>
</dbReference>
<keyword evidence="1" id="KW-0812">Transmembrane</keyword>
<evidence type="ECO:0000313" key="2">
    <source>
        <dbReference type="EMBL" id="KKQ74130.1"/>
    </source>
</evidence>
<dbReference type="AlphaFoldDB" id="A0A0G0KF74"/>
<evidence type="ECO:0000313" key="3">
    <source>
        <dbReference type="Proteomes" id="UP000034181"/>
    </source>
</evidence>